<evidence type="ECO:0000259" key="15">
    <source>
        <dbReference type="Pfam" id="PF13193"/>
    </source>
</evidence>
<organism evidence="16 17">
    <name type="scientific">Henriciella barbarensis</name>
    <dbReference type="NCBI Taxonomy" id="86342"/>
    <lineage>
        <taxon>Bacteria</taxon>
        <taxon>Pseudomonadati</taxon>
        <taxon>Pseudomonadota</taxon>
        <taxon>Alphaproteobacteria</taxon>
        <taxon>Hyphomonadales</taxon>
        <taxon>Hyphomonadaceae</taxon>
        <taxon>Henriciella</taxon>
    </lineage>
</organism>
<dbReference type="Proteomes" id="UP000265431">
    <property type="component" value="Unassembled WGS sequence"/>
</dbReference>
<dbReference type="Gene3D" id="3.40.50.12780">
    <property type="entry name" value="N-terminal domain of ligase-like"/>
    <property type="match status" value="1"/>
</dbReference>
<evidence type="ECO:0000256" key="2">
    <source>
        <dbReference type="ARBA" id="ARBA00006432"/>
    </source>
</evidence>
<evidence type="ECO:0000259" key="14">
    <source>
        <dbReference type="Pfam" id="PF00501"/>
    </source>
</evidence>
<keyword evidence="5" id="KW-0436">Ligase</keyword>
<dbReference type="GO" id="GO:0005886">
    <property type="term" value="C:plasma membrane"/>
    <property type="evidence" value="ECO:0007669"/>
    <property type="project" value="UniProtKB-SubCell"/>
</dbReference>
<dbReference type="InterPro" id="IPR042099">
    <property type="entry name" value="ANL_N_sf"/>
</dbReference>
<proteinExistence type="inferred from homology"/>
<evidence type="ECO:0000256" key="11">
    <source>
        <dbReference type="ARBA" id="ARBA00023136"/>
    </source>
</evidence>
<dbReference type="NCBIfam" id="NF006134">
    <property type="entry name" value="PRK08279.1"/>
    <property type="match status" value="1"/>
</dbReference>
<dbReference type="InterPro" id="IPR025110">
    <property type="entry name" value="AMP-bd_C"/>
</dbReference>
<comment type="subcellular location">
    <subcellularLocation>
        <location evidence="1">Cell membrane</location>
        <topology evidence="1">Multi-pass membrane protein</topology>
    </subcellularLocation>
    <subcellularLocation>
        <location evidence="13">Peroxisome membrane</location>
    </subcellularLocation>
</comment>
<evidence type="ECO:0000256" key="10">
    <source>
        <dbReference type="ARBA" id="ARBA00023055"/>
    </source>
</evidence>
<dbReference type="GO" id="GO:0004467">
    <property type="term" value="F:long-chain fatty acid-CoA ligase activity"/>
    <property type="evidence" value="ECO:0007669"/>
    <property type="project" value="TreeGrafter"/>
</dbReference>
<dbReference type="EMBL" id="QWGB01000005">
    <property type="protein sequence ID" value="RIJ24396.1"/>
    <property type="molecule type" value="Genomic_DNA"/>
</dbReference>
<evidence type="ECO:0000256" key="4">
    <source>
        <dbReference type="ARBA" id="ARBA00022475"/>
    </source>
</evidence>
<evidence type="ECO:0000256" key="1">
    <source>
        <dbReference type="ARBA" id="ARBA00004651"/>
    </source>
</evidence>
<dbReference type="GO" id="GO:0005524">
    <property type="term" value="F:ATP binding"/>
    <property type="evidence" value="ECO:0007669"/>
    <property type="project" value="UniProtKB-KW"/>
</dbReference>
<dbReference type="Pfam" id="PF13193">
    <property type="entry name" value="AMP-binding_C"/>
    <property type="match status" value="1"/>
</dbReference>
<evidence type="ECO:0000256" key="12">
    <source>
        <dbReference type="ARBA" id="ARBA00023140"/>
    </source>
</evidence>
<name>A0A399QZ29_9PROT</name>
<evidence type="ECO:0000256" key="13">
    <source>
        <dbReference type="ARBA" id="ARBA00046271"/>
    </source>
</evidence>
<keyword evidence="11" id="KW-0472">Membrane</keyword>
<dbReference type="FunFam" id="3.40.50.12780:FF:000019">
    <property type="entry name" value="Long-chain fatty acid transporter"/>
    <property type="match status" value="1"/>
</dbReference>
<dbReference type="SUPFAM" id="SSF56801">
    <property type="entry name" value="Acetyl-CoA synthetase-like"/>
    <property type="match status" value="1"/>
</dbReference>
<sequence length="596" mass="66253">MVMRLLKSAVREAKTVRILLRAKKWRDPVTNESTELLADDLEAAVDSYRDNLAFIFEGRTTSYGELDEQANRFAHWALGEGLKAGDTVALFMENRPDYVAAWYGFSKVGVVTALVNANVTGEALVHSLKTVGPKLIITGTRQDRAMRSLEMVQIRQPVWTLGGEVGSPLAVELAAQSSERPDRSHRAHLTNADIGLYSYTSGTTGLPKAAKMSIARVRNMMRSFISPLEMGEKDRVYITLPLYHGTGGLCAVGIALYTGASILLREKFSASRFWNDCADFGVTTIVYIGELCRYLLNQPAHAKERKHKVRKGFGNGLRSEIWGEFKSRFKIPTMIEFYGSTEGNVKLMNFDGETGACGRIPPYAAKYFDHIAFVKVDPETERPLRAEDGHCIRAGRGETGEALGRIGDDMETRFEGYHDKRASEAKILRNVFEEGDAWFRTGDLMHLGDHGYIYFVDRLGDTYRWKGENVSTNEVADALAGVPGVETANVYGVPIPGADGKAGMASITTTGYLDYKDVLDKLSSRLPKYAVPVFIREQQEASTTTTFKYRKSDLVKDGFDPERAGENVWYFDPETGTYELVTPETYKKIASGGVKF</sequence>
<keyword evidence="3" id="KW-0813">Transport</keyword>
<dbReference type="PROSITE" id="PS00455">
    <property type="entry name" value="AMP_BINDING"/>
    <property type="match status" value="1"/>
</dbReference>
<dbReference type="AlphaFoldDB" id="A0A399QZ29"/>
<keyword evidence="12" id="KW-0576">Peroxisome</keyword>
<evidence type="ECO:0000313" key="16">
    <source>
        <dbReference type="EMBL" id="RIJ24396.1"/>
    </source>
</evidence>
<evidence type="ECO:0000256" key="3">
    <source>
        <dbReference type="ARBA" id="ARBA00022448"/>
    </source>
</evidence>
<keyword evidence="17" id="KW-1185">Reference proteome</keyword>
<dbReference type="PANTHER" id="PTHR43107">
    <property type="entry name" value="LONG-CHAIN FATTY ACID TRANSPORT PROTEIN"/>
    <property type="match status" value="1"/>
</dbReference>
<dbReference type="PANTHER" id="PTHR43107:SF15">
    <property type="entry name" value="FATTY ACID TRANSPORT PROTEIN 3, ISOFORM A"/>
    <property type="match status" value="1"/>
</dbReference>
<dbReference type="InterPro" id="IPR000873">
    <property type="entry name" value="AMP-dep_synth/lig_dom"/>
</dbReference>
<dbReference type="OrthoDB" id="6187882at2"/>
<evidence type="ECO:0000313" key="17">
    <source>
        <dbReference type="Proteomes" id="UP000265431"/>
    </source>
</evidence>
<evidence type="ECO:0000256" key="8">
    <source>
        <dbReference type="ARBA" id="ARBA00022840"/>
    </source>
</evidence>
<evidence type="ECO:0000256" key="5">
    <source>
        <dbReference type="ARBA" id="ARBA00022598"/>
    </source>
</evidence>
<dbReference type="InterPro" id="IPR045851">
    <property type="entry name" value="AMP-bd_C_sf"/>
</dbReference>
<keyword evidence="9" id="KW-1133">Transmembrane helix</keyword>
<feature type="domain" description="AMP-binding enzyme C-terminal" evidence="15">
    <location>
        <begin position="474"/>
        <end position="548"/>
    </location>
</feature>
<reference evidence="16 17" key="1">
    <citation type="submission" date="2018-08" db="EMBL/GenBank/DDBJ databases">
        <title>Henriciella mobilis sp. nov., isolated from seawater.</title>
        <authorList>
            <person name="Cheng H."/>
            <person name="Wu Y.-H."/>
            <person name="Xu X.-W."/>
            <person name="Guo L.-L."/>
        </authorList>
    </citation>
    <scope>NUCLEOTIDE SEQUENCE [LARGE SCALE GENOMIC DNA]</scope>
    <source>
        <strain evidence="16 17">CCUG66934</strain>
    </source>
</reference>
<keyword evidence="8" id="KW-0067">ATP-binding</keyword>
<dbReference type="GO" id="GO:0005324">
    <property type="term" value="F:long-chain fatty acid transmembrane transporter activity"/>
    <property type="evidence" value="ECO:0007669"/>
    <property type="project" value="TreeGrafter"/>
</dbReference>
<accession>A0A399QZ29</accession>
<evidence type="ECO:0000256" key="7">
    <source>
        <dbReference type="ARBA" id="ARBA00022741"/>
    </source>
</evidence>
<dbReference type="Pfam" id="PF00501">
    <property type="entry name" value="AMP-binding"/>
    <property type="match status" value="1"/>
</dbReference>
<comment type="similarity">
    <text evidence="2">Belongs to the ATP-dependent AMP-binding enzyme family.</text>
</comment>
<dbReference type="InterPro" id="IPR020845">
    <property type="entry name" value="AMP-binding_CS"/>
</dbReference>
<evidence type="ECO:0000256" key="6">
    <source>
        <dbReference type="ARBA" id="ARBA00022692"/>
    </source>
</evidence>
<keyword evidence="7" id="KW-0547">Nucleotide-binding</keyword>
<evidence type="ECO:0000256" key="9">
    <source>
        <dbReference type="ARBA" id="ARBA00022989"/>
    </source>
</evidence>
<keyword evidence="6" id="KW-0812">Transmembrane</keyword>
<keyword evidence="4" id="KW-1003">Cell membrane</keyword>
<feature type="domain" description="AMP-dependent synthetase/ligase" evidence="14">
    <location>
        <begin position="42"/>
        <end position="385"/>
    </location>
</feature>
<keyword evidence="10" id="KW-0445">Lipid transport</keyword>
<protein>
    <submittedName>
        <fullName evidence="16">Long-chain-acyl-CoA synthetase</fullName>
    </submittedName>
</protein>
<dbReference type="GO" id="GO:0044539">
    <property type="term" value="P:long-chain fatty acid import into cell"/>
    <property type="evidence" value="ECO:0007669"/>
    <property type="project" value="TreeGrafter"/>
</dbReference>
<comment type="caution">
    <text evidence="16">The sequence shown here is derived from an EMBL/GenBank/DDBJ whole genome shotgun (WGS) entry which is preliminary data.</text>
</comment>
<gene>
    <name evidence="16" type="ORF">D1224_09215</name>
</gene>
<dbReference type="Gene3D" id="3.30.300.30">
    <property type="match status" value="1"/>
</dbReference>